<comment type="subcellular location">
    <subcellularLocation>
        <location evidence="1">Cell membrane</location>
        <topology evidence="1">Multi-pass membrane protein</topology>
    </subcellularLocation>
</comment>
<organism evidence="10 11">
    <name type="scientific">Danaus chrysippus</name>
    <name type="common">African queen</name>
    <dbReference type="NCBI Taxonomy" id="151541"/>
    <lineage>
        <taxon>Eukaryota</taxon>
        <taxon>Metazoa</taxon>
        <taxon>Ecdysozoa</taxon>
        <taxon>Arthropoda</taxon>
        <taxon>Hexapoda</taxon>
        <taxon>Insecta</taxon>
        <taxon>Pterygota</taxon>
        <taxon>Neoptera</taxon>
        <taxon>Endopterygota</taxon>
        <taxon>Lepidoptera</taxon>
        <taxon>Glossata</taxon>
        <taxon>Ditrysia</taxon>
        <taxon>Papilionoidea</taxon>
        <taxon>Nymphalidae</taxon>
        <taxon>Danainae</taxon>
        <taxon>Danaini</taxon>
        <taxon>Danaina</taxon>
        <taxon>Danaus</taxon>
        <taxon>Anosia</taxon>
    </lineage>
</organism>
<name>A0A8J2VWC7_9NEOP</name>
<protein>
    <submittedName>
        <fullName evidence="10">(African queen) hypothetical protein</fullName>
    </submittedName>
</protein>
<feature type="transmembrane region" description="Helical" evidence="8">
    <location>
        <begin position="389"/>
        <end position="408"/>
    </location>
</feature>
<dbReference type="OrthoDB" id="8120565at2759"/>
<dbReference type="InterPro" id="IPR050549">
    <property type="entry name" value="MFS_Trehalose_Transporter"/>
</dbReference>
<dbReference type="InterPro" id="IPR020846">
    <property type="entry name" value="MFS_dom"/>
</dbReference>
<dbReference type="GO" id="GO:0022857">
    <property type="term" value="F:transmembrane transporter activity"/>
    <property type="evidence" value="ECO:0007669"/>
    <property type="project" value="InterPro"/>
</dbReference>
<dbReference type="GO" id="GO:0005886">
    <property type="term" value="C:plasma membrane"/>
    <property type="evidence" value="ECO:0007669"/>
    <property type="project" value="UniProtKB-SubCell"/>
</dbReference>
<feature type="transmembrane region" description="Helical" evidence="8">
    <location>
        <begin position="57"/>
        <end position="75"/>
    </location>
</feature>
<evidence type="ECO:0000313" key="10">
    <source>
        <dbReference type="EMBL" id="CAG9569141.1"/>
    </source>
</evidence>
<dbReference type="PROSITE" id="PS50850">
    <property type="entry name" value="MFS"/>
    <property type="match status" value="1"/>
</dbReference>
<evidence type="ECO:0000256" key="7">
    <source>
        <dbReference type="ARBA" id="ARBA00023136"/>
    </source>
</evidence>
<evidence type="ECO:0000256" key="8">
    <source>
        <dbReference type="SAM" id="Phobius"/>
    </source>
</evidence>
<keyword evidence="3" id="KW-1003">Cell membrane</keyword>
<feature type="transmembrane region" description="Helical" evidence="8">
    <location>
        <begin position="356"/>
        <end position="377"/>
    </location>
</feature>
<feature type="transmembrane region" description="Helical" evidence="8">
    <location>
        <begin position="116"/>
        <end position="134"/>
    </location>
</feature>
<gene>
    <name evidence="10" type="ORF">DCHRY22_LOCUS8694</name>
</gene>
<dbReference type="InterPro" id="IPR036259">
    <property type="entry name" value="MFS_trans_sf"/>
</dbReference>
<feature type="transmembrane region" description="Helical" evidence="8">
    <location>
        <begin position="319"/>
        <end position="344"/>
    </location>
</feature>
<evidence type="ECO:0000256" key="2">
    <source>
        <dbReference type="ARBA" id="ARBA00022448"/>
    </source>
</evidence>
<dbReference type="SUPFAM" id="SSF103473">
    <property type="entry name" value="MFS general substrate transporter"/>
    <property type="match status" value="1"/>
</dbReference>
<keyword evidence="11" id="KW-1185">Reference proteome</keyword>
<accession>A0A8J2VWC7</accession>
<keyword evidence="7 8" id="KW-0472">Membrane</keyword>
<evidence type="ECO:0000259" key="9">
    <source>
        <dbReference type="PROSITE" id="PS50850"/>
    </source>
</evidence>
<dbReference type="Pfam" id="PF00083">
    <property type="entry name" value="Sugar_tr"/>
    <property type="match status" value="1"/>
</dbReference>
<sequence length="442" mass="49094">MLWSSPMVVKLRNGTDSPLSRPITEEEGSWIVSGGYLVSCITNLLAGTLLDKIGRKYAIILITIPRICASIWTIFVTEVWMLIFCRMIMVSTDNYIYAVIPVYVSEIANKEFRASLGVFLHILACIGIVATLSIGPFVSYTMFNSLVAGVIILTTIPLPFLPESPVHLYTKGRIDDAINVLSKVRETDELVKQEIEDYKTSKKEKVDKLALMTDKSFLKSLALGILVCGGCNAVGYNAVEFYLQTILETTRSSLMPEVTSVIVGCIQLSAAVSTSFYTKMFGRRPILIYSLMGMLCGMLGLGVFFTYSTREGYVISGFLNYLPIISLILATYCFNIGIGCLLFIVTVELFEGRTRAFGYTICFTFFLLSAFITTKYLEAMFDTFGYSGTYWFFSAMCIIICTLIVLFLPETKGKTITEIQIVLGNKKVEAQVGNKQIDSSPL</sequence>
<feature type="transmembrane region" description="Helical" evidence="8">
    <location>
        <begin position="140"/>
        <end position="161"/>
    </location>
</feature>
<dbReference type="PANTHER" id="PTHR48021">
    <property type="match status" value="1"/>
</dbReference>
<dbReference type="Proteomes" id="UP000789524">
    <property type="component" value="Unassembled WGS sequence"/>
</dbReference>
<evidence type="ECO:0000256" key="6">
    <source>
        <dbReference type="ARBA" id="ARBA00022989"/>
    </source>
</evidence>
<dbReference type="InterPro" id="IPR005829">
    <property type="entry name" value="Sugar_transporter_CS"/>
</dbReference>
<dbReference type="AlphaFoldDB" id="A0A8J2VWC7"/>
<keyword evidence="6 8" id="KW-1133">Transmembrane helix</keyword>
<dbReference type="FunFam" id="1.20.1250.20:FF:000218">
    <property type="entry name" value="facilitated trehalose transporter Tret1"/>
    <property type="match status" value="1"/>
</dbReference>
<dbReference type="Gene3D" id="1.20.1250.20">
    <property type="entry name" value="MFS general substrate transporter like domains"/>
    <property type="match status" value="1"/>
</dbReference>
<feature type="transmembrane region" description="Helical" evidence="8">
    <location>
        <begin position="286"/>
        <end position="307"/>
    </location>
</feature>
<dbReference type="PROSITE" id="PS00216">
    <property type="entry name" value="SUGAR_TRANSPORT_1"/>
    <property type="match status" value="1"/>
</dbReference>
<reference evidence="10" key="1">
    <citation type="submission" date="2021-09" db="EMBL/GenBank/DDBJ databases">
        <authorList>
            <person name="Martin H S."/>
        </authorList>
    </citation>
    <scope>NUCLEOTIDE SEQUENCE</scope>
</reference>
<evidence type="ECO:0000256" key="4">
    <source>
        <dbReference type="ARBA" id="ARBA00022597"/>
    </source>
</evidence>
<evidence type="ECO:0000313" key="11">
    <source>
        <dbReference type="Proteomes" id="UP000789524"/>
    </source>
</evidence>
<keyword evidence="4" id="KW-0762">Sugar transport</keyword>
<keyword evidence="5 8" id="KW-0812">Transmembrane</keyword>
<dbReference type="InterPro" id="IPR005828">
    <property type="entry name" value="MFS_sugar_transport-like"/>
</dbReference>
<evidence type="ECO:0000256" key="1">
    <source>
        <dbReference type="ARBA" id="ARBA00004651"/>
    </source>
</evidence>
<keyword evidence="2" id="KW-0813">Transport</keyword>
<feature type="domain" description="Major facilitator superfamily (MFS) profile" evidence="9">
    <location>
        <begin position="1"/>
        <end position="412"/>
    </location>
</feature>
<comment type="caution">
    <text evidence="10">The sequence shown here is derived from an EMBL/GenBank/DDBJ whole genome shotgun (WGS) entry which is preliminary data.</text>
</comment>
<feature type="transmembrane region" description="Helical" evidence="8">
    <location>
        <begin position="217"/>
        <end position="238"/>
    </location>
</feature>
<feature type="transmembrane region" description="Helical" evidence="8">
    <location>
        <begin position="81"/>
        <end position="104"/>
    </location>
</feature>
<feature type="transmembrane region" description="Helical" evidence="8">
    <location>
        <begin position="258"/>
        <end position="277"/>
    </location>
</feature>
<dbReference type="EMBL" id="CAKASE010000062">
    <property type="protein sequence ID" value="CAG9569141.1"/>
    <property type="molecule type" value="Genomic_DNA"/>
</dbReference>
<dbReference type="PANTHER" id="PTHR48021:SF1">
    <property type="entry name" value="GH07001P-RELATED"/>
    <property type="match status" value="1"/>
</dbReference>
<feature type="transmembrane region" description="Helical" evidence="8">
    <location>
        <begin position="30"/>
        <end position="50"/>
    </location>
</feature>
<evidence type="ECO:0000256" key="5">
    <source>
        <dbReference type="ARBA" id="ARBA00022692"/>
    </source>
</evidence>
<evidence type="ECO:0000256" key="3">
    <source>
        <dbReference type="ARBA" id="ARBA00022475"/>
    </source>
</evidence>
<proteinExistence type="predicted"/>